<accession>A0A2T6J0A4</accession>
<organism evidence="2 3">
    <name type="scientific">Toxoplasma gondii TgCATBr9</name>
    <dbReference type="NCBI Taxonomy" id="943120"/>
    <lineage>
        <taxon>Eukaryota</taxon>
        <taxon>Sar</taxon>
        <taxon>Alveolata</taxon>
        <taxon>Apicomplexa</taxon>
        <taxon>Conoidasida</taxon>
        <taxon>Coccidia</taxon>
        <taxon>Eucoccidiorida</taxon>
        <taxon>Eimeriorina</taxon>
        <taxon>Sarcocystidae</taxon>
        <taxon>Toxoplasma</taxon>
    </lineage>
</organism>
<comment type="caution">
    <text evidence="2">The sequence shown here is derived from an EMBL/GenBank/DDBJ whole genome shotgun (WGS) entry which is preliminary data.</text>
</comment>
<sequence length="140" mass="15827">MHDQFGSRPERRRFQLKDVASRSLRFVRIVSLICPFYIPCSVHVSCGQVLASRGWKCSADIGSVSADSHRSVPQDLPFHISTSNLGLCLFLFLAYVAFLALLIACFFSGRYLSEKYEVTFRFVHPLCRGKSAWCVSVLDD</sequence>
<feature type="transmembrane region" description="Helical" evidence="1">
    <location>
        <begin position="84"/>
        <end position="107"/>
    </location>
</feature>
<keyword evidence="1" id="KW-0812">Transmembrane</keyword>
<evidence type="ECO:0000313" key="2">
    <source>
        <dbReference type="EMBL" id="PUA91024.1"/>
    </source>
</evidence>
<name>A0A2T6J0A4_TOXGO</name>
<keyword evidence="1" id="KW-1133">Transmembrane helix</keyword>
<keyword evidence="1" id="KW-0472">Membrane</keyword>
<gene>
    <name evidence="2" type="ORF">TGBR9_227560B</name>
</gene>
<evidence type="ECO:0000313" key="3">
    <source>
        <dbReference type="Proteomes" id="UP000244488"/>
    </source>
</evidence>
<protein>
    <submittedName>
        <fullName evidence="2">Putative IWS1 transcription factor</fullName>
    </submittedName>
</protein>
<reference evidence="2 3" key="1">
    <citation type="journal article" date="2016" name="Nat. Commun.">
        <title>Local admixture of amplified and diversified secreted pathogenesis determinants shapes mosaic Toxoplasma gondii genomes.</title>
        <authorList>
            <person name="Lorenzi H."/>
            <person name="Khan A."/>
            <person name="Behnke M.S."/>
            <person name="Namasivayam S."/>
            <person name="Swapna L.S."/>
            <person name="Hadjithomas M."/>
            <person name="Karamycheva S."/>
            <person name="Pinney D."/>
            <person name="Brunk B.P."/>
            <person name="Ajioka J.W."/>
            <person name="Ajzenberg D."/>
            <person name="Boothroyd J.C."/>
            <person name="Boyle J.P."/>
            <person name="Darde M.L."/>
            <person name="Diaz-Miranda M.A."/>
            <person name="Dubey J.P."/>
            <person name="Fritz H.M."/>
            <person name="Gennari S.M."/>
            <person name="Gregory B.D."/>
            <person name="Kim K."/>
            <person name="Saeij J.P."/>
            <person name="Su C."/>
            <person name="White M.W."/>
            <person name="Zhu X.Q."/>
            <person name="Howe D.K."/>
            <person name="Rosenthal B.M."/>
            <person name="Grigg M.E."/>
            <person name="Parkinson J."/>
            <person name="Liu L."/>
            <person name="Kissinger J.C."/>
            <person name="Roos D.S."/>
            <person name="Sibley L.D."/>
        </authorList>
    </citation>
    <scope>NUCLEOTIDE SEQUENCE [LARGE SCALE GENOMIC DNA]</scope>
    <source>
        <strain evidence="2 3">TgCATBr9</strain>
    </source>
</reference>
<dbReference type="EMBL" id="AFHV02000688">
    <property type="protein sequence ID" value="PUA91024.1"/>
    <property type="molecule type" value="Genomic_DNA"/>
</dbReference>
<evidence type="ECO:0000256" key="1">
    <source>
        <dbReference type="SAM" id="Phobius"/>
    </source>
</evidence>
<proteinExistence type="predicted"/>
<dbReference type="AlphaFoldDB" id="A0A2T6J0A4"/>
<dbReference type="Proteomes" id="UP000244488">
    <property type="component" value="Unassembled WGS sequence"/>
</dbReference>
<dbReference type="VEuPathDB" id="ToxoDB:TGBR9_227560B"/>